<sequence length="72" mass="8036">MAPVSRSYICSCGVSIEYPIIRERSGEHPPELTPEVRTRSKSRLSVRLRMDCPVAFLGRDYLNGPGPSKGMQ</sequence>
<gene>
    <name evidence="1" type="primary">Acey_s0116.g568</name>
    <name evidence="1" type="ORF">Y032_0116g568</name>
</gene>
<name>A0A016TCC8_9BILA</name>
<organism evidence="1 2">
    <name type="scientific">Ancylostoma ceylanicum</name>
    <dbReference type="NCBI Taxonomy" id="53326"/>
    <lineage>
        <taxon>Eukaryota</taxon>
        <taxon>Metazoa</taxon>
        <taxon>Ecdysozoa</taxon>
        <taxon>Nematoda</taxon>
        <taxon>Chromadorea</taxon>
        <taxon>Rhabditida</taxon>
        <taxon>Rhabditina</taxon>
        <taxon>Rhabditomorpha</taxon>
        <taxon>Strongyloidea</taxon>
        <taxon>Ancylostomatidae</taxon>
        <taxon>Ancylostomatinae</taxon>
        <taxon>Ancylostoma</taxon>
    </lineage>
</organism>
<reference evidence="2" key="1">
    <citation type="journal article" date="2015" name="Nat. Genet.">
        <title>The genome and transcriptome of the zoonotic hookworm Ancylostoma ceylanicum identify infection-specific gene families.</title>
        <authorList>
            <person name="Schwarz E.M."/>
            <person name="Hu Y."/>
            <person name="Antoshechkin I."/>
            <person name="Miller M.M."/>
            <person name="Sternberg P.W."/>
            <person name="Aroian R.V."/>
        </authorList>
    </citation>
    <scope>NUCLEOTIDE SEQUENCE</scope>
    <source>
        <strain evidence="2">HY135</strain>
    </source>
</reference>
<accession>A0A016TCC8</accession>
<comment type="caution">
    <text evidence="1">The sequence shown here is derived from an EMBL/GenBank/DDBJ whole genome shotgun (WGS) entry which is preliminary data.</text>
</comment>
<protein>
    <submittedName>
        <fullName evidence="1">Uncharacterized protein</fullName>
    </submittedName>
</protein>
<proteinExistence type="predicted"/>
<evidence type="ECO:0000313" key="1">
    <source>
        <dbReference type="EMBL" id="EYC00336.1"/>
    </source>
</evidence>
<dbReference type="EMBL" id="JARK01001452">
    <property type="protein sequence ID" value="EYC00336.1"/>
    <property type="molecule type" value="Genomic_DNA"/>
</dbReference>
<keyword evidence="2" id="KW-1185">Reference proteome</keyword>
<dbReference type="Proteomes" id="UP000024635">
    <property type="component" value="Unassembled WGS sequence"/>
</dbReference>
<evidence type="ECO:0000313" key="2">
    <source>
        <dbReference type="Proteomes" id="UP000024635"/>
    </source>
</evidence>
<dbReference type="AlphaFoldDB" id="A0A016TCC8"/>